<comment type="caution">
    <text evidence="3">The sequence shown here is derived from an EMBL/GenBank/DDBJ whole genome shotgun (WGS) entry which is preliminary data.</text>
</comment>
<feature type="transmembrane region" description="Helical" evidence="1">
    <location>
        <begin position="69"/>
        <end position="93"/>
    </location>
</feature>
<organism evidence="3 4">
    <name type="scientific">Symbiodinium natans</name>
    <dbReference type="NCBI Taxonomy" id="878477"/>
    <lineage>
        <taxon>Eukaryota</taxon>
        <taxon>Sar</taxon>
        <taxon>Alveolata</taxon>
        <taxon>Dinophyceae</taxon>
        <taxon>Suessiales</taxon>
        <taxon>Symbiodiniaceae</taxon>
        <taxon>Symbiodinium</taxon>
    </lineage>
</organism>
<dbReference type="EMBL" id="CAJNDS010002348">
    <property type="protein sequence ID" value="CAE7444250.1"/>
    <property type="molecule type" value="Genomic_DNA"/>
</dbReference>
<protein>
    <submittedName>
        <fullName evidence="3">Ankrd52 protein</fullName>
    </submittedName>
</protein>
<evidence type="ECO:0000313" key="4">
    <source>
        <dbReference type="Proteomes" id="UP000604046"/>
    </source>
</evidence>
<dbReference type="SUPFAM" id="SSF47473">
    <property type="entry name" value="EF-hand"/>
    <property type="match status" value="1"/>
</dbReference>
<dbReference type="Gene3D" id="1.10.238.10">
    <property type="entry name" value="EF-hand"/>
    <property type="match status" value="1"/>
</dbReference>
<accession>A0A812RIN8</accession>
<name>A0A812RIN8_9DINO</name>
<dbReference type="AlphaFoldDB" id="A0A812RIN8"/>
<keyword evidence="1" id="KW-0812">Transmembrane</keyword>
<dbReference type="GO" id="GO:0005509">
    <property type="term" value="F:calcium ion binding"/>
    <property type="evidence" value="ECO:0007669"/>
    <property type="project" value="InterPro"/>
</dbReference>
<keyword evidence="1" id="KW-0472">Membrane</keyword>
<evidence type="ECO:0000256" key="1">
    <source>
        <dbReference type="SAM" id="Phobius"/>
    </source>
</evidence>
<reference evidence="3" key="1">
    <citation type="submission" date="2021-02" db="EMBL/GenBank/DDBJ databases">
        <authorList>
            <person name="Dougan E. K."/>
            <person name="Rhodes N."/>
            <person name="Thang M."/>
            <person name="Chan C."/>
        </authorList>
    </citation>
    <scope>NUCLEOTIDE SEQUENCE</scope>
</reference>
<evidence type="ECO:0000313" key="3">
    <source>
        <dbReference type="EMBL" id="CAE7444250.1"/>
    </source>
</evidence>
<dbReference type="PROSITE" id="PS50222">
    <property type="entry name" value="EF_HAND_2"/>
    <property type="match status" value="1"/>
</dbReference>
<gene>
    <name evidence="3" type="primary">ankrd52</name>
    <name evidence="3" type="ORF">SNAT2548_LOCUS24172</name>
</gene>
<dbReference type="InterPro" id="IPR011992">
    <property type="entry name" value="EF-hand-dom_pair"/>
</dbReference>
<keyword evidence="1" id="KW-1133">Transmembrane helix</keyword>
<evidence type="ECO:0000259" key="2">
    <source>
        <dbReference type="PROSITE" id="PS50222"/>
    </source>
</evidence>
<dbReference type="InterPro" id="IPR002048">
    <property type="entry name" value="EF_hand_dom"/>
</dbReference>
<keyword evidence="4" id="KW-1185">Reference proteome</keyword>
<sequence length="103" mass="11086">MNVLEGTLCATELRTLIAEVKGHKATEEELDRAVGALLSRYDRGKDGALSFKEFEEAVLSIASPVDRRAYALAAAIGIAFAGFSVTFPSLWGISGVQLEELRV</sequence>
<dbReference type="Proteomes" id="UP000604046">
    <property type="component" value="Unassembled WGS sequence"/>
</dbReference>
<proteinExistence type="predicted"/>
<feature type="domain" description="EF-hand" evidence="2">
    <location>
        <begin position="29"/>
        <end position="64"/>
    </location>
</feature>